<proteinExistence type="predicted"/>
<dbReference type="PANTHER" id="PTHR33345">
    <property type="entry name" value="ADAPTER PROTEIN, PUTATIVE-RELATED"/>
    <property type="match status" value="1"/>
</dbReference>
<reference evidence="2" key="1">
    <citation type="submission" date="2023-10" db="EMBL/GenBank/DDBJ databases">
        <authorList>
            <person name="Domelevo Entfellner J.-B."/>
        </authorList>
    </citation>
    <scope>NUCLEOTIDE SEQUENCE</scope>
</reference>
<dbReference type="InterPro" id="IPR055508">
    <property type="entry name" value="DUF7081"/>
</dbReference>
<organism evidence="2 3">
    <name type="scientific">Sphenostylis stenocarpa</name>
    <dbReference type="NCBI Taxonomy" id="92480"/>
    <lineage>
        <taxon>Eukaryota</taxon>
        <taxon>Viridiplantae</taxon>
        <taxon>Streptophyta</taxon>
        <taxon>Embryophyta</taxon>
        <taxon>Tracheophyta</taxon>
        <taxon>Spermatophyta</taxon>
        <taxon>Magnoliopsida</taxon>
        <taxon>eudicotyledons</taxon>
        <taxon>Gunneridae</taxon>
        <taxon>Pentapetalae</taxon>
        <taxon>rosids</taxon>
        <taxon>fabids</taxon>
        <taxon>Fabales</taxon>
        <taxon>Fabaceae</taxon>
        <taxon>Papilionoideae</taxon>
        <taxon>50 kb inversion clade</taxon>
        <taxon>NPAAA clade</taxon>
        <taxon>indigoferoid/millettioid clade</taxon>
        <taxon>Phaseoleae</taxon>
        <taxon>Sphenostylis</taxon>
    </lineage>
</organism>
<feature type="domain" description="DUF7081" evidence="1">
    <location>
        <begin position="45"/>
        <end position="84"/>
    </location>
</feature>
<accession>A0AA86TL57</accession>
<dbReference type="Gramene" id="rna-AYBTSS11_LOCUS23704">
    <property type="protein sequence ID" value="CAJ1971702.1"/>
    <property type="gene ID" value="gene-AYBTSS11_LOCUS23704"/>
</dbReference>
<protein>
    <recommendedName>
        <fullName evidence="1">DUF7081 domain-containing protein</fullName>
    </recommendedName>
</protein>
<gene>
    <name evidence="2" type="ORF">AYBTSS11_LOCUS23704</name>
</gene>
<feature type="non-terminal residue" evidence="2">
    <location>
        <position position="96"/>
    </location>
</feature>
<dbReference type="Pfam" id="PF23299">
    <property type="entry name" value="DUF7081"/>
    <property type="match status" value="1"/>
</dbReference>
<dbReference type="PANTHER" id="PTHR33345:SF6">
    <property type="entry name" value="OS03G0747200 PROTEIN"/>
    <property type="match status" value="1"/>
</dbReference>
<evidence type="ECO:0000313" key="3">
    <source>
        <dbReference type="Proteomes" id="UP001189624"/>
    </source>
</evidence>
<evidence type="ECO:0000313" key="2">
    <source>
        <dbReference type="EMBL" id="CAJ1971702.1"/>
    </source>
</evidence>
<dbReference type="Proteomes" id="UP001189624">
    <property type="component" value="Chromosome 8"/>
</dbReference>
<sequence length="96" mass="10974">MFEDIEMERRDIPDLLLVPPELYGEGYPYAPENWPGRGSAPCSTKTRKKYIFASKVAVKNYIRTFSPATDPEAVLSTFYWKIPALPPASAYRLRCL</sequence>
<dbReference type="AlphaFoldDB" id="A0AA86TL57"/>
<name>A0AA86TL57_9FABA</name>
<evidence type="ECO:0000259" key="1">
    <source>
        <dbReference type="Pfam" id="PF23299"/>
    </source>
</evidence>
<dbReference type="EMBL" id="OY731405">
    <property type="protein sequence ID" value="CAJ1971702.1"/>
    <property type="molecule type" value="Genomic_DNA"/>
</dbReference>
<keyword evidence="3" id="KW-1185">Reference proteome</keyword>